<keyword evidence="3" id="KW-0804">Transcription</keyword>
<proteinExistence type="predicted"/>
<dbReference type="Pfam" id="PF12833">
    <property type="entry name" value="HTH_18"/>
    <property type="match status" value="1"/>
</dbReference>
<dbReference type="PANTHER" id="PTHR47504:SF5">
    <property type="entry name" value="RIGHT ORIGIN-BINDING PROTEIN"/>
    <property type="match status" value="1"/>
</dbReference>
<dbReference type="InterPro" id="IPR011256">
    <property type="entry name" value="Reg_factor_effector_dom_sf"/>
</dbReference>
<evidence type="ECO:0000313" key="5">
    <source>
        <dbReference type="EMBL" id="MET4635883.1"/>
    </source>
</evidence>
<organism evidence="5 6">
    <name type="scientific">Kaistia defluvii</name>
    <dbReference type="NCBI Taxonomy" id="410841"/>
    <lineage>
        <taxon>Bacteria</taxon>
        <taxon>Pseudomonadati</taxon>
        <taxon>Pseudomonadota</taxon>
        <taxon>Alphaproteobacteria</taxon>
        <taxon>Hyphomicrobiales</taxon>
        <taxon>Kaistiaceae</taxon>
        <taxon>Kaistia</taxon>
    </lineage>
</organism>
<dbReference type="RefSeq" id="WP_354553423.1">
    <property type="nucleotide sequence ID" value="NZ_JBEPSM010000003.1"/>
</dbReference>
<dbReference type="SMART" id="SM00871">
    <property type="entry name" value="AraC_E_bind"/>
    <property type="match status" value="1"/>
</dbReference>
<comment type="caution">
    <text evidence="5">The sequence shown here is derived from an EMBL/GenBank/DDBJ whole genome shotgun (WGS) entry which is preliminary data.</text>
</comment>
<dbReference type="InterPro" id="IPR018060">
    <property type="entry name" value="HTH_AraC"/>
</dbReference>
<dbReference type="Gene3D" id="1.10.10.60">
    <property type="entry name" value="Homeodomain-like"/>
    <property type="match status" value="2"/>
</dbReference>
<dbReference type="EMBL" id="JBEPSM010000003">
    <property type="protein sequence ID" value="MET4635883.1"/>
    <property type="molecule type" value="Genomic_DNA"/>
</dbReference>
<sequence length="282" mass="31168">MDPVGKALWYMECHFAKAITLDDIAEASGVSRFNLSRSFGTATGHTVMSYLRRRRLAEAARALAEGAPDILTVALDAAYSSHEAFSRAFRDEYGLTPEQVRAQGHLNNLTCLEPIRMDESLIVELDAPRLEQGRELRIAGLSGRYSFETNQGIPSLWQRFMPHIGNIPGQVGRKSYGICSNGDDTGHFDYMCGVEVKELPDARAELTGIRIPAQQYLVFLHKGHISTISSTVYTIWNKALPESGYQAACAPDFELYDDRFDAATGAGEVEIWIPVHSPSPAQ</sequence>
<dbReference type="PROSITE" id="PS00041">
    <property type="entry name" value="HTH_ARAC_FAMILY_1"/>
    <property type="match status" value="1"/>
</dbReference>
<protein>
    <submittedName>
        <fullName evidence="5">AraC family transcriptional regulator</fullName>
    </submittedName>
</protein>
<dbReference type="InterPro" id="IPR029442">
    <property type="entry name" value="GyrI-like"/>
</dbReference>
<keyword evidence="6" id="KW-1185">Reference proteome</keyword>
<dbReference type="InterPro" id="IPR050959">
    <property type="entry name" value="MarA-like"/>
</dbReference>
<dbReference type="InterPro" id="IPR018062">
    <property type="entry name" value="HTH_AraC-typ_CS"/>
</dbReference>
<name>A0ABV2R3P5_9HYPH</name>
<dbReference type="SUPFAM" id="SSF46689">
    <property type="entry name" value="Homeodomain-like"/>
    <property type="match status" value="2"/>
</dbReference>
<keyword evidence="2" id="KW-0238">DNA-binding</keyword>
<evidence type="ECO:0000256" key="2">
    <source>
        <dbReference type="ARBA" id="ARBA00023125"/>
    </source>
</evidence>
<reference evidence="5 6" key="1">
    <citation type="submission" date="2024-06" db="EMBL/GenBank/DDBJ databases">
        <title>Sorghum-associated microbial communities from plants grown in Nebraska, USA.</title>
        <authorList>
            <person name="Schachtman D."/>
        </authorList>
    </citation>
    <scope>NUCLEOTIDE SEQUENCE [LARGE SCALE GENOMIC DNA]</scope>
    <source>
        <strain evidence="5 6">3207</strain>
    </source>
</reference>
<dbReference type="PANTHER" id="PTHR47504">
    <property type="entry name" value="RIGHT ORIGIN-BINDING PROTEIN"/>
    <property type="match status" value="1"/>
</dbReference>
<gene>
    <name evidence="5" type="ORF">ABIE08_003834</name>
</gene>
<dbReference type="Proteomes" id="UP001549321">
    <property type="component" value="Unassembled WGS sequence"/>
</dbReference>
<feature type="domain" description="HTH araC/xylS-type" evidence="4">
    <location>
        <begin position="5"/>
        <end position="103"/>
    </location>
</feature>
<dbReference type="SUPFAM" id="SSF55136">
    <property type="entry name" value="Probable bacterial effector-binding domain"/>
    <property type="match status" value="1"/>
</dbReference>
<evidence type="ECO:0000256" key="3">
    <source>
        <dbReference type="ARBA" id="ARBA00023163"/>
    </source>
</evidence>
<dbReference type="Pfam" id="PF06445">
    <property type="entry name" value="GyrI-like"/>
    <property type="match status" value="1"/>
</dbReference>
<dbReference type="SMART" id="SM00342">
    <property type="entry name" value="HTH_ARAC"/>
    <property type="match status" value="1"/>
</dbReference>
<dbReference type="PROSITE" id="PS01124">
    <property type="entry name" value="HTH_ARAC_FAMILY_2"/>
    <property type="match status" value="1"/>
</dbReference>
<dbReference type="Gene3D" id="3.20.80.10">
    <property type="entry name" value="Regulatory factor, effector binding domain"/>
    <property type="match status" value="1"/>
</dbReference>
<evidence type="ECO:0000256" key="1">
    <source>
        <dbReference type="ARBA" id="ARBA00023015"/>
    </source>
</evidence>
<dbReference type="InterPro" id="IPR009057">
    <property type="entry name" value="Homeodomain-like_sf"/>
</dbReference>
<accession>A0ABV2R3P5</accession>
<evidence type="ECO:0000313" key="6">
    <source>
        <dbReference type="Proteomes" id="UP001549321"/>
    </source>
</evidence>
<keyword evidence="1" id="KW-0805">Transcription regulation</keyword>
<evidence type="ECO:0000259" key="4">
    <source>
        <dbReference type="PROSITE" id="PS01124"/>
    </source>
</evidence>
<dbReference type="InterPro" id="IPR010499">
    <property type="entry name" value="AraC_E-bd"/>
</dbReference>